<dbReference type="InterPro" id="IPR005586">
    <property type="entry name" value="ABC_trans_aux"/>
</dbReference>
<dbReference type="PROSITE" id="PS51257">
    <property type="entry name" value="PROKAR_LIPOPROTEIN"/>
    <property type="match status" value="1"/>
</dbReference>
<dbReference type="OrthoDB" id="9808689at2"/>
<feature type="signal peptide" evidence="1">
    <location>
        <begin position="1"/>
        <end position="31"/>
    </location>
</feature>
<sequence length="208" mass="21832">MRSLLHSLPAHSAKALTLTAALLAGGCSTLAGSPPPTTYDLSAPRDVEARGNSRAQIMVAEPTALQAINSERILVHSANSQISYLPAAQWADRLPLLVQARLIQTFENAHRIGMVGRPDDKFTPDALLVTELRDFQIDAGASPVAVVTVAARVVSQKSGRIVAANLFSARVPAPGLTGQQASGALDQALRKVLIEIVAWTTGKASLAS</sequence>
<dbReference type="SUPFAM" id="SSF159594">
    <property type="entry name" value="XCC0632-like"/>
    <property type="match status" value="1"/>
</dbReference>
<name>A0A2S9QCG8_9HYPH</name>
<proteinExistence type="predicted"/>
<dbReference type="Pfam" id="PF03886">
    <property type="entry name" value="ABC_trans_aux"/>
    <property type="match status" value="1"/>
</dbReference>
<keyword evidence="4" id="KW-1185">Reference proteome</keyword>
<dbReference type="Gene3D" id="3.40.50.10610">
    <property type="entry name" value="ABC-type transport auxiliary lipoprotein component"/>
    <property type="match status" value="1"/>
</dbReference>
<organism evidence="3 4">
    <name type="scientific">Labrys okinawensis</name>
    <dbReference type="NCBI Taxonomy" id="346911"/>
    <lineage>
        <taxon>Bacteria</taxon>
        <taxon>Pseudomonadati</taxon>
        <taxon>Pseudomonadota</taxon>
        <taxon>Alphaproteobacteria</taxon>
        <taxon>Hyphomicrobiales</taxon>
        <taxon>Xanthobacteraceae</taxon>
        <taxon>Labrys</taxon>
    </lineage>
</organism>
<accession>A0A2S9QCG8</accession>
<evidence type="ECO:0000313" key="4">
    <source>
        <dbReference type="Proteomes" id="UP000237682"/>
    </source>
</evidence>
<evidence type="ECO:0000313" key="3">
    <source>
        <dbReference type="EMBL" id="PRH87010.1"/>
    </source>
</evidence>
<feature type="domain" description="ABC-type transport auxiliary lipoprotein component" evidence="2">
    <location>
        <begin position="39"/>
        <end position="196"/>
    </location>
</feature>
<dbReference type="AlphaFoldDB" id="A0A2S9QCG8"/>
<evidence type="ECO:0000256" key="1">
    <source>
        <dbReference type="SAM" id="SignalP"/>
    </source>
</evidence>
<feature type="chain" id="PRO_5015435581" description="ABC-type transport auxiliary lipoprotein component domain-containing protein" evidence="1">
    <location>
        <begin position="32"/>
        <end position="208"/>
    </location>
</feature>
<gene>
    <name evidence="3" type="ORF">C5L14_15030</name>
</gene>
<dbReference type="EMBL" id="PUEJ01000005">
    <property type="protein sequence ID" value="PRH87010.1"/>
    <property type="molecule type" value="Genomic_DNA"/>
</dbReference>
<protein>
    <recommendedName>
        <fullName evidence="2">ABC-type transport auxiliary lipoprotein component domain-containing protein</fullName>
    </recommendedName>
</protein>
<dbReference type="RefSeq" id="WP_105863225.1">
    <property type="nucleotide sequence ID" value="NZ_PUEJ01000005.1"/>
</dbReference>
<dbReference type="Proteomes" id="UP000237682">
    <property type="component" value="Unassembled WGS sequence"/>
</dbReference>
<evidence type="ECO:0000259" key="2">
    <source>
        <dbReference type="Pfam" id="PF03886"/>
    </source>
</evidence>
<keyword evidence="1" id="KW-0732">Signal</keyword>
<comment type="caution">
    <text evidence="3">The sequence shown here is derived from an EMBL/GenBank/DDBJ whole genome shotgun (WGS) entry which is preliminary data.</text>
</comment>
<reference evidence="3 4" key="1">
    <citation type="submission" date="2018-02" db="EMBL/GenBank/DDBJ databases">
        <title>Whole genome sequencing of endophytic bacterium.</title>
        <authorList>
            <person name="Eedara R."/>
            <person name="Podile A.R."/>
        </authorList>
    </citation>
    <scope>NUCLEOTIDE SEQUENCE [LARGE SCALE GENOMIC DNA]</scope>
    <source>
        <strain evidence="3 4">RP1T</strain>
    </source>
</reference>